<dbReference type="CDD" id="cd01357">
    <property type="entry name" value="Aspartase"/>
    <property type="match status" value="1"/>
</dbReference>
<dbReference type="GO" id="GO:0005829">
    <property type="term" value="C:cytosol"/>
    <property type="evidence" value="ECO:0007669"/>
    <property type="project" value="TreeGrafter"/>
</dbReference>
<dbReference type="InterPro" id="IPR022761">
    <property type="entry name" value="Fumarate_lyase_N"/>
</dbReference>
<sequence length="493" mass="54445">MRVEKDSLGEIAVPRDAYYGIHALRARGNFSVTGQTPHRELIWAMAMVKKACAFANRQTGLLDETKAKAIFKACDEVAQGALDSEIIVDALSGGAGTSINMNINEVIANRALEHIGFEKGRYDIISPLEDVNMNQSTNDVFPTAVKAAIVKLTGELAQEVALLQGEFQKKEKEYAKILKVGRTEMQDAVPVTVGQEFSAWAEALNRDWWRLNKAVERLRQINLGGTAAGTGLNCPKAYIEIAVEKLRELTGLPLAKADNLFEATQNTDTFSEVSGFLKTLAVDLIKIASDLRFLSSGPRAGIGELRLPAVQVGSSIMPGKVNPVIPEMVTQVGIKVVASDHAVSFACSLGNFELNPFLPLIAHEIIGAIKMLKNCCRIFREKCVSGITVDELRCRELFDKSSCIITAFSPYLGYETCAEIYKEALATGKRVEELLIEKGFFTEEEIKSITQPQELTTPGFAGIKYLRARLLRQHTQSRNYRIRHREDNNDCEE</sequence>
<dbReference type="Pfam" id="PF10415">
    <property type="entry name" value="FumaraseC_C"/>
    <property type="match status" value="1"/>
</dbReference>
<dbReference type="GO" id="GO:0006531">
    <property type="term" value="P:aspartate metabolic process"/>
    <property type="evidence" value="ECO:0007669"/>
    <property type="project" value="TreeGrafter"/>
</dbReference>
<dbReference type="InterPro" id="IPR024083">
    <property type="entry name" value="Fumarase/histidase_N"/>
</dbReference>
<evidence type="ECO:0000259" key="2">
    <source>
        <dbReference type="Pfam" id="PF00206"/>
    </source>
</evidence>
<dbReference type="AlphaFoldDB" id="A0AAU8H086"/>
<evidence type="ECO:0000259" key="3">
    <source>
        <dbReference type="Pfam" id="PF10415"/>
    </source>
</evidence>
<proteinExistence type="predicted"/>
<dbReference type="KEGG" id="taut:V4D30_01380"/>
<dbReference type="Gene3D" id="1.10.40.30">
    <property type="entry name" value="Fumarase/aspartase (C-terminal domain)"/>
    <property type="match status" value="1"/>
</dbReference>
<dbReference type="SUPFAM" id="SSF48557">
    <property type="entry name" value="L-aspartase-like"/>
    <property type="match status" value="1"/>
</dbReference>
<gene>
    <name evidence="4" type="ORF">V4D30_01380</name>
</gene>
<dbReference type="PRINTS" id="PR00149">
    <property type="entry name" value="FUMRATELYASE"/>
</dbReference>
<dbReference type="FunFam" id="1.10.275.10:FF:000001">
    <property type="entry name" value="Fumarate hydratase, mitochondrial"/>
    <property type="match status" value="1"/>
</dbReference>
<dbReference type="PROSITE" id="PS00163">
    <property type="entry name" value="FUMARATE_LYASES"/>
    <property type="match status" value="1"/>
</dbReference>
<dbReference type="GO" id="GO:0008797">
    <property type="term" value="F:aspartate ammonia-lyase activity"/>
    <property type="evidence" value="ECO:0007669"/>
    <property type="project" value="TreeGrafter"/>
</dbReference>
<dbReference type="Pfam" id="PF00206">
    <property type="entry name" value="Lyase_1"/>
    <property type="match status" value="1"/>
</dbReference>
<dbReference type="InterPro" id="IPR000362">
    <property type="entry name" value="Fumarate_lyase_fam"/>
</dbReference>
<keyword evidence="1" id="KW-0456">Lyase</keyword>
<dbReference type="InterPro" id="IPR018951">
    <property type="entry name" value="Fumarase_C_C"/>
</dbReference>
<protein>
    <submittedName>
        <fullName evidence="4">Aspartate ammonia-lyase</fullName>
    </submittedName>
</protein>
<dbReference type="InterPro" id="IPR051546">
    <property type="entry name" value="Aspartate_Ammonia-Lyase"/>
</dbReference>
<dbReference type="PANTHER" id="PTHR42696">
    <property type="entry name" value="ASPARTATE AMMONIA-LYASE"/>
    <property type="match status" value="1"/>
</dbReference>
<dbReference type="EMBL" id="CP144373">
    <property type="protein sequence ID" value="XCH46945.1"/>
    <property type="molecule type" value="Genomic_DNA"/>
</dbReference>
<dbReference type="InterPro" id="IPR020557">
    <property type="entry name" value="Fumarate_lyase_CS"/>
</dbReference>
<dbReference type="GO" id="GO:0006099">
    <property type="term" value="P:tricarboxylic acid cycle"/>
    <property type="evidence" value="ECO:0007669"/>
    <property type="project" value="InterPro"/>
</dbReference>
<name>A0AAU8H086_9BACT</name>
<dbReference type="Gene3D" id="1.10.275.10">
    <property type="entry name" value="Fumarase/aspartase (N-terminal domain)"/>
    <property type="match status" value="1"/>
</dbReference>
<feature type="domain" description="Fumarase C C-terminal" evidence="3">
    <location>
        <begin position="404"/>
        <end position="456"/>
    </location>
</feature>
<organism evidence="4">
    <name type="scientific">Thermodesulfovibrio autotrophicus</name>
    <dbReference type="NCBI Taxonomy" id="3118333"/>
    <lineage>
        <taxon>Bacteria</taxon>
        <taxon>Pseudomonadati</taxon>
        <taxon>Nitrospirota</taxon>
        <taxon>Thermodesulfovibrionia</taxon>
        <taxon>Thermodesulfovibrionales</taxon>
        <taxon>Thermodesulfovibrionaceae</taxon>
        <taxon>Thermodesulfovibrio</taxon>
    </lineage>
</organism>
<dbReference type="Gene3D" id="1.20.200.10">
    <property type="entry name" value="Fumarase/aspartase (Central domain)"/>
    <property type="match status" value="1"/>
</dbReference>
<accession>A0AAU8H086</accession>
<dbReference type="NCBIfam" id="NF008909">
    <property type="entry name" value="PRK12273.1"/>
    <property type="match status" value="1"/>
</dbReference>
<reference evidence="4" key="1">
    <citation type="submission" date="2024-01" db="EMBL/GenBank/DDBJ databases">
        <title>The first autotrophic representatives of the genus Thermodesulfovibrio.</title>
        <authorList>
            <person name="Maltseva A.I."/>
            <person name="Elcheninov A.G."/>
            <person name="Kublanov I.V."/>
            <person name="Lebedinsky A.V."/>
            <person name="Frolov E.N."/>
        </authorList>
    </citation>
    <scope>NUCLEOTIDE SEQUENCE</scope>
    <source>
        <strain evidence="4">3907-1M</strain>
    </source>
</reference>
<evidence type="ECO:0000313" key="4">
    <source>
        <dbReference type="EMBL" id="XCH46945.1"/>
    </source>
</evidence>
<feature type="domain" description="Fumarate lyase N-terminal" evidence="2">
    <location>
        <begin position="9"/>
        <end position="337"/>
    </location>
</feature>
<dbReference type="FunFam" id="1.20.200.10:FF:000001">
    <property type="entry name" value="Fumarate hydratase, mitochondrial"/>
    <property type="match status" value="1"/>
</dbReference>
<dbReference type="InterPro" id="IPR008948">
    <property type="entry name" value="L-Aspartase-like"/>
</dbReference>
<dbReference type="RefSeq" id="WP_353684471.1">
    <property type="nucleotide sequence ID" value="NZ_CP144373.1"/>
</dbReference>
<evidence type="ECO:0000256" key="1">
    <source>
        <dbReference type="ARBA" id="ARBA00023239"/>
    </source>
</evidence>
<dbReference type="PANTHER" id="PTHR42696:SF2">
    <property type="entry name" value="ASPARTATE AMMONIA-LYASE"/>
    <property type="match status" value="1"/>
</dbReference>